<dbReference type="Gene3D" id="3.30.9.10">
    <property type="entry name" value="D-Amino Acid Oxidase, subunit A, domain 2"/>
    <property type="match status" value="1"/>
</dbReference>
<keyword evidence="1" id="KW-0560">Oxidoreductase</keyword>
<gene>
    <name evidence="3" type="ORF">LCGC14_2103370</name>
</gene>
<dbReference type="GO" id="GO:0016491">
    <property type="term" value="F:oxidoreductase activity"/>
    <property type="evidence" value="ECO:0007669"/>
    <property type="project" value="UniProtKB-KW"/>
</dbReference>
<feature type="non-terminal residue" evidence="3">
    <location>
        <position position="1"/>
    </location>
</feature>
<dbReference type="GO" id="GO:0005737">
    <property type="term" value="C:cytoplasm"/>
    <property type="evidence" value="ECO:0007669"/>
    <property type="project" value="TreeGrafter"/>
</dbReference>
<dbReference type="InterPro" id="IPR036188">
    <property type="entry name" value="FAD/NAD-bd_sf"/>
</dbReference>
<evidence type="ECO:0000256" key="1">
    <source>
        <dbReference type="ARBA" id="ARBA00023002"/>
    </source>
</evidence>
<evidence type="ECO:0000313" key="3">
    <source>
        <dbReference type="EMBL" id="KKL70593.1"/>
    </source>
</evidence>
<dbReference type="AlphaFoldDB" id="A0A0F9E957"/>
<proteinExistence type="predicted"/>
<dbReference type="SUPFAM" id="SSF51971">
    <property type="entry name" value="Nucleotide-binding domain"/>
    <property type="match status" value="1"/>
</dbReference>
<dbReference type="PANTHER" id="PTHR13847">
    <property type="entry name" value="SARCOSINE DEHYDROGENASE-RELATED"/>
    <property type="match status" value="1"/>
</dbReference>
<dbReference type="Gene3D" id="3.50.50.60">
    <property type="entry name" value="FAD/NAD(P)-binding domain"/>
    <property type="match status" value="1"/>
</dbReference>
<dbReference type="InterPro" id="IPR006076">
    <property type="entry name" value="FAD-dep_OxRdtase"/>
</dbReference>
<accession>A0A0F9E957</accession>
<dbReference type="Pfam" id="PF01266">
    <property type="entry name" value="DAO"/>
    <property type="match status" value="1"/>
</dbReference>
<dbReference type="EMBL" id="LAZR01025854">
    <property type="protein sequence ID" value="KKL70593.1"/>
    <property type="molecule type" value="Genomic_DNA"/>
</dbReference>
<sequence>KTTKAKYKTNVVINAAGAQAKDIGNLIGLNLPVEPESHEAGITEPVKKFFSPMVVDIRPWEDEKFGNSKNYYFYQNNEGKIIFCLTPNPGILGSDRRETSSFLPQITKRMVQLLPRLKNIKIRRTWRGLYPMTPNGDPIIGNVNEVEGYINAVGMCGQGFMLGPGVGELLTRIVTGKKTPGDDLILSNLTPKDSFFDGEILR</sequence>
<protein>
    <recommendedName>
        <fullName evidence="2">FAD dependent oxidoreductase domain-containing protein</fullName>
    </recommendedName>
</protein>
<dbReference type="SUPFAM" id="SSF54373">
    <property type="entry name" value="FAD-linked reductases, C-terminal domain"/>
    <property type="match status" value="1"/>
</dbReference>
<reference evidence="3" key="1">
    <citation type="journal article" date="2015" name="Nature">
        <title>Complex archaea that bridge the gap between prokaryotes and eukaryotes.</title>
        <authorList>
            <person name="Spang A."/>
            <person name="Saw J.H."/>
            <person name="Jorgensen S.L."/>
            <person name="Zaremba-Niedzwiedzka K."/>
            <person name="Martijn J."/>
            <person name="Lind A.E."/>
            <person name="van Eijk R."/>
            <person name="Schleper C."/>
            <person name="Guy L."/>
            <person name="Ettema T.J."/>
        </authorList>
    </citation>
    <scope>NUCLEOTIDE SEQUENCE</scope>
</reference>
<feature type="domain" description="FAD dependent oxidoreductase" evidence="2">
    <location>
        <begin position="8"/>
        <end position="172"/>
    </location>
</feature>
<dbReference type="PANTHER" id="PTHR13847:SF287">
    <property type="entry name" value="FAD-DEPENDENT OXIDOREDUCTASE DOMAIN-CONTAINING PROTEIN 1"/>
    <property type="match status" value="1"/>
</dbReference>
<evidence type="ECO:0000259" key="2">
    <source>
        <dbReference type="Pfam" id="PF01266"/>
    </source>
</evidence>
<name>A0A0F9E957_9ZZZZ</name>
<comment type="caution">
    <text evidence="3">The sequence shown here is derived from an EMBL/GenBank/DDBJ whole genome shotgun (WGS) entry which is preliminary data.</text>
</comment>
<organism evidence="3">
    <name type="scientific">marine sediment metagenome</name>
    <dbReference type="NCBI Taxonomy" id="412755"/>
    <lineage>
        <taxon>unclassified sequences</taxon>
        <taxon>metagenomes</taxon>
        <taxon>ecological metagenomes</taxon>
    </lineage>
</organism>